<evidence type="ECO:0000313" key="2">
    <source>
        <dbReference type="EMBL" id="KAF9060247.1"/>
    </source>
</evidence>
<sequence>MAILNHLQSESTNDLLQPAPHLVAPKKICKSRLRSHTHSKPQNSHSIPKPSSNLFLTPSELSNGNQLHYDPWTVTDNMVPEGKRLDFGKGHNKYLPAVFEVPSHILVGADLKDIIQRTLIIPWPAGNQAYNKFFFNYVKENLGVPQGPNEKMAALGLGELVAGDMAFTMRLLARVPSAPTIRFDLRNATKGQLRSKVLNAILGNVRGPLCQEEQEHLEYQQKLTTTRAAVNAFRTRNAKDYRILHDTAEPHNVPCVGCEENVCFQAVQMNLATPQVHHCVNDLSKQLGFFGGMHFDQGDSEGGFTTMFSLPDLPNDSGWGGGQFHLVELGLYVRLDKPVVLSFSGLRLHGGTPPLAPVGMNIAWHPSMGISLGYAPRLFESKTRLEAHY</sequence>
<evidence type="ECO:0000313" key="3">
    <source>
        <dbReference type="Proteomes" id="UP000772434"/>
    </source>
</evidence>
<comment type="caution">
    <text evidence="2">The sequence shown here is derived from an EMBL/GenBank/DDBJ whole genome shotgun (WGS) entry which is preliminary data.</text>
</comment>
<protein>
    <submittedName>
        <fullName evidence="2">Uncharacterized protein</fullName>
    </submittedName>
</protein>
<dbReference type="OrthoDB" id="3061143at2759"/>
<reference evidence="2" key="1">
    <citation type="submission" date="2020-11" db="EMBL/GenBank/DDBJ databases">
        <authorList>
            <consortium name="DOE Joint Genome Institute"/>
            <person name="Ahrendt S."/>
            <person name="Riley R."/>
            <person name="Andreopoulos W."/>
            <person name="Labutti K."/>
            <person name="Pangilinan J."/>
            <person name="Ruiz-Duenas F.J."/>
            <person name="Barrasa J.M."/>
            <person name="Sanchez-Garcia M."/>
            <person name="Camarero S."/>
            <person name="Miyauchi S."/>
            <person name="Serrano A."/>
            <person name="Linde D."/>
            <person name="Babiker R."/>
            <person name="Drula E."/>
            <person name="Ayuso-Fernandez I."/>
            <person name="Pacheco R."/>
            <person name="Padilla G."/>
            <person name="Ferreira P."/>
            <person name="Barriuso J."/>
            <person name="Kellner H."/>
            <person name="Castanera R."/>
            <person name="Alfaro M."/>
            <person name="Ramirez L."/>
            <person name="Pisabarro A.G."/>
            <person name="Kuo A."/>
            <person name="Tritt A."/>
            <person name="Lipzen A."/>
            <person name="He G."/>
            <person name="Yan M."/>
            <person name="Ng V."/>
            <person name="Cullen D."/>
            <person name="Martin F."/>
            <person name="Rosso M.-N."/>
            <person name="Henrissat B."/>
            <person name="Hibbett D."/>
            <person name="Martinez A.T."/>
            <person name="Grigoriev I.V."/>
        </authorList>
    </citation>
    <scope>NUCLEOTIDE SEQUENCE</scope>
    <source>
        <strain evidence="2">AH 40177</strain>
    </source>
</reference>
<gene>
    <name evidence="2" type="ORF">BDP27DRAFT_1430278</name>
</gene>
<feature type="compositionally biased region" description="Polar residues" evidence="1">
    <location>
        <begin position="40"/>
        <end position="55"/>
    </location>
</feature>
<name>A0A9P5PBR7_9AGAR</name>
<dbReference type="EMBL" id="JADNRY010000252">
    <property type="protein sequence ID" value="KAF9060247.1"/>
    <property type="molecule type" value="Genomic_DNA"/>
</dbReference>
<accession>A0A9P5PBR7</accession>
<dbReference type="Proteomes" id="UP000772434">
    <property type="component" value="Unassembled WGS sequence"/>
</dbReference>
<keyword evidence="3" id="KW-1185">Reference proteome</keyword>
<feature type="region of interest" description="Disordered" evidence="1">
    <location>
        <begin position="32"/>
        <end position="55"/>
    </location>
</feature>
<dbReference type="AlphaFoldDB" id="A0A9P5PBR7"/>
<organism evidence="2 3">
    <name type="scientific">Rhodocollybia butyracea</name>
    <dbReference type="NCBI Taxonomy" id="206335"/>
    <lineage>
        <taxon>Eukaryota</taxon>
        <taxon>Fungi</taxon>
        <taxon>Dikarya</taxon>
        <taxon>Basidiomycota</taxon>
        <taxon>Agaricomycotina</taxon>
        <taxon>Agaricomycetes</taxon>
        <taxon>Agaricomycetidae</taxon>
        <taxon>Agaricales</taxon>
        <taxon>Marasmiineae</taxon>
        <taxon>Omphalotaceae</taxon>
        <taxon>Rhodocollybia</taxon>
    </lineage>
</organism>
<evidence type="ECO:0000256" key="1">
    <source>
        <dbReference type="SAM" id="MobiDB-lite"/>
    </source>
</evidence>
<proteinExistence type="predicted"/>